<feature type="domain" description="Cyanovirin-N" evidence="2">
    <location>
        <begin position="31"/>
        <end position="128"/>
    </location>
</feature>
<name>A0ABR1SDN0_9PEZI</name>
<evidence type="ECO:0000313" key="4">
    <source>
        <dbReference type="Proteomes" id="UP001444661"/>
    </source>
</evidence>
<feature type="signal peptide" evidence="1">
    <location>
        <begin position="1"/>
        <end position="19"/>
    </location>
</feature>
<protein>
    <recommendedName>
        <fullName evidence="2">Cyanovirin-N domain-containing protein</fullName>
    </recommendedName>
</protein>
<keyword evidence="1" id="KW-0732">Signal</keyword>
<dbReference type="Gene3D" id="2.30.60.10">
    <property type="entry name" value="Cyanovirin-N"/>
    <property type="match status" value="1"/>
</dbReference>
<evidence type="ECO:0000256" key="1">
    <source>
        <dbReference type="SAM" id="SignalP"/>
    </source>
</evidence>
<dbReference type="Pfam" id="PF08881">
    <property type="entry name" value="CVNH"/>
    <property type="match status" value="1"/>
</dbReference>
<organism evidence="3 4">
    <name type="scientific">Apiospora rasikravindrae</name>
    <dbReference type="NCBI Taxonomy" id="990691"/>
    <lineage>
        <taxon>Eukaryota</taxon>
        <taxon>Fungi</taxon>
        <taxon>Dikarya</taxon>
        <taxon>Ascomycota</taxon>
        <taxon>Pezizomycotina</taxon>
        <taxon>Sordariomycetes</taxon>
        <taxon>Xylariomycetidae</taxon>
        <taxon>Amphisphaeriales</taxon>
        <taxon>Apiosporaceae</taxon>
        <taxon>Apiospora</taxon>
    </lineage>
</organism>
<comment type="caution">
    <text evidence="3">The sequence shown here is derived from an EMBL/GenBank/DDBJ whole genome shotgun (WGS) entry which is preliminary data.</text>
</comment>
<dbReference type="EMBL" id="JAQQWK010000010">
    <property type="protein sequence ID" value="KAK8029947.1"/>
    <property type="molecule type" value="Genomic_DNA"/>
</dbReference>
<dbReference type="SUPFAM" id="SSF51322">
    <property type="entry name" value="Cyanovirin-N"/>
    <property type="match status" value="1"/>
</dbReference>
<accession>A0ABR1SDN0</accession>
<dbReference type="InterPro" id="IPR036673">
    <property type="entry name" value="Cyanovirin-N_sf"/>
</dbReference>
<evidence type="ECO:0000313" key="3">
    <source>
        <dbReference type="EMBL" id="KAK8029947.1"/>
    </source>
</evidence>
<reference evidence="3 4" key="1">
    <citation type="submission" date="2023-01" db="EMBL/GenBank/DDBJ databases">
        <title>Analysis of 21 Apiospora genomes using comparative genomics revels a genus with tremendous synthesis potential of carbohydrate active enzymes and secondary metabolites.</title>
        <authorList>
            <person name="Sorensen T."/>
        </authorList>
    </citation>
    <scope>NUCLEOTIDE SEQUENCE [LARGE SCALE GENOMIC DNA]</scope>
    <source>
        <strain evidence="3 4">CBS 33761</strain>
    </source>
</reference>
<feature type="chain" id="PRO_5045712567" description="Cyanovirin-N domain-containing protein" evidence="1">
    <location>
        <begin position="20"/>
        <end position="183"/>
    </location>
</feature>
<evidence type="ECO:0000259" key="2">
    <source>
        <dbReference type="Pfam" id="PF08881"/>
    </source>
</evidence>
<dbReference type="InterPro" id="IPR011058">
    <property type="entry name" value="Cyanovirin-N"/>
</dbReference>
<dbReference type="Proteomes" id="UP001444661">
    <property type="component" value="Unassembled WGS sequence"/>
</dbReference>
<keyword evidence="4" id="KW-1185">Reference proteome</keyword>
<gene>
    <name evidence="3" type="ORF">PG993_011238</name>
</gene>
<proteinExistence type="predicted"/>
<sequence length="183" mass="19984">MKMFTQFLAMLALVMCAFADNSPHYADPGQCKTIQLTSLFAKQWDGYSVIANCPKPDGTWVCSILDLNKCYANNAGLITPREDGGFGGSCNDCYWTNTVLHCNCDINPGHSFMQPQIETNLLLVNAKGFMQCFDRVADKCPHGTAPTATAPPAVAPTVAPLATATPAREARLKEKKTFQARFR</sequence>